<dbReference type="Gene3D" id="3.30.420.10">
    <property type="entry name" value="Ribonuclease H-like superfamily/Ribonuclease H"/>
    <property type="match status" value="1"/>
</dbReference>
<proteinExistence type="predicted"/>
<dbReference type="InterPro" id="IPR012337">
    <property type="entry name" value="RNaseH-like_sf"/>
</dbReference>
<keyword evidence="3" id="KW-1185">Reference proteome</keyword>
<reference evidence="2" key="2">
    <citation type="submission" date="2021-03" db="UniProtKB">
        <authorList>
            <consortium name="EnsemblPlants"/>
        </authorList>
    </citation>
    <scope>IDENTIFICATION</scope>
</reference>
<dbReference type="AlphaFoldDB" id="A0A803PHV6"/>
<evidence type="ECO:0000259" key="1">
    <source>
        <dbReference type="PROSITE" id="PS50994"/>
    </source>
</evidence>
<dbReference type="PANTHER" id="PTHR11439:SF455">
    <property type="entry name" value="RLK (RECEPTOR-LIKE PROTEIN KINASE) 8, PUTATIVE-RELATED"/>
    <property type="match status" value="1"/>
</dbReference>
<protein>
    <recommendedName>
        <fullName evidence="1">Integrase catalytic domain-containing protein</fullName>
    </recommendedName>
</protein>
<dbReference type="PANTHER" id="PTHR11439">
    <property type="entry name" value="GAG-POL-RELATED RETROTRANSPOSON"/>
    <property type="match status" value="1"/>
</dbReference>
<feature type="domain" description="Integrase catalytic" evidence="1">
    <location>
        <begin position="1"/>
        <end position="110"/>
    </location>
</feature>
<accession>A0A803PHV6</accession>
<dbReference type="Gramene" id="evm.model.04.540">
    <property type="protein sequence ID" value="cds.evm.model.04.540"/>
    <property type="gene ID" value="evm.TU.04.540"/>
</dbReference>
<evidence type="ECO:0000313" key="2">
    <source>
        <dbReference type="EnsemblPlants" id="cds.evm.model.04.540"/>
    </source>
</evidence>
<reference evidence="2" key="1">
    <citation type="submission" date="2018-11" db="EMBL/GenBank/DDBJ databases">
        <authorList>
            <person name="Grassa J C."/>
        </authorList>
    </citation>
    <scope>NUCLEOTIDE SEQUENCE [LARGE SCALE GENOMIC DNA]</scope>
</reference>
<name>A0A803PHV6_CANSA</name>
<dbReference type="EnsemblPlants" id="evm.model.04.540">
    <property type="protein sequence ID" value="cds.evm.model.04.540"/>
    <property type="gene ID" value="evm.TU.04.540"/>
</dbReference>
<dbReference type="GO" id="GO:0015074">
    <property type="term" value="P:DNA integration"/>
    <property type="evidence" value="ECO:0007669"/>
    <property type="project" value="InterPro"/>
</dbReference>
<dbReference type="EMBL" id="UZAU01000362">
    <property type="status" value="NOT_ANNOTATED_CDS"/>
    <property type="molecule type" value="Genomic_DNA"/>
</dbReference>
<dbReference type="InterPro" id="IPR036397">
    <property type="entry name" value="RNaseH_sf"/>
</dbReference>
<evidence type="ECO:0000313" key="3">
    <source>
        <dbReference type="Proteomes" id="UP000596661"/>
    </source>
</evidence>
<organism evidence="2 3">
    <name type="scientific">Cannabis sativa</name>
    <name type="common">Hemp</name>
    <name type="synonym">Marijuana</name>
    <dbReference type="NCBI Taxonomy" id="3483"/>
    <lineage>
        <taxon>Eukaryota</taxon>
        <taxon>Viridiplantae</taxon>
        <taxon>Streptophyta</taxon>
        <taxon>Embryophyta</taxon>
        <taxon>Tracheophyta</taxon>
        <taxon>Spermatophyta</taxon>
        <taxon>Magnoliopsida</taxon>
        <taxon>eudicotyledons</taxon>
        <taxon>Gunneridae</taxon>
        <taxon>Pentapetalae</taxon>
        <taxon>rosids</taxon>
        <taxon>fabids</taxon>
        <taxon>Rosales</taxon>
        <taxon>Cannabaceae</taxon>
        <taxon>Cannabis</taxon>
    </lineage>
</organism>
<dbReference type="GO" id="GO:0003676">
    <property type="term" value="F:nucleic acid binding"/>
    <property type="evidence" value="ECO:0007669"/>
    <property type="project" value="InterPro"/>
</dbReference>
<dbReference type="InterPro" id="IPR001584">
    <property type="entry name" value="Integrase_cat-core"/>
</dbReference>
<sequence>MFKAEVELQLGTKIKMFQSDWGGEYRSFIDTLQAAGILHTKPCPTTQEQNDIVERKQRHIVENDLTLLAQANLPLKYWDDAFRIAVYLHNRLPTLVLSFKSPIEVLFNITPDYSKLKVFGYYTSQEMSTTSNTIPTAHVPYTVESLFPHDVDMSHAHTHVIGVSDPPVPASDEEHDSQAKYIKDLLHKAKMDEVKPSNTPMDSGLKLSAYGSSLVDNPHMYKSIVRVLQYLIITRLEISFSVNKVCQLMANPLQSHWHAVKRILRYLSGTIDYGIHLIKSDHLDLTAFYDADWATDLDDKCSNSGFTIFFGCNLIAWQCNKQHIVSRSSTEAEF</sequence>
<dbReference type="Proteomes" id="UP000596661">
    <property type="component" value="Chromosome 4"/>
</dbReference>
<dbReference type="PROSITE" id="PS50994">
    <property type="entry name" value="INTEGRASE"/>
    <property type="match status" value="1"/>
</dbReference>
<dbReference type="SUPFAM" id="SSF53098">
    <property type="entry name" value="Ribonuclease H-like"/>
    <property type="match status" value="1"/>
</dbReference>
<dbReference type="CDD" id="cd09272">
    <property type="entry name" value="RNase_HI_RT_Ty1"/>
    <property type="match status" value="1"/>
</dbReference>